<evidence type="ECO:0008006" key="5">
    <source>
        <dbReference type="Google" id="ProtNLM"/>
    </source>
</evidence>
<dbReference type="InterPro" id="IPR052575">
    <property type="entry name" value="SSU_processome_comp_20"/>
</dbReference>
<dbReference type="GO" id="GO:0030686">
    <property type="term" value="C:90S preribosome"/>
    <property type="evidence" value="ECO:0007669"/>
    <property type="project" value="TreeGrafter"/>
</dbReference>
<feature type="domain" description="U3 small nucleolar RNA-associated protein 20 N-terminal" evidence="1">
    <location>
        <begin position="932"/>
        <end position="1607"/>
    </location>
</feature>
<protein>
    <recommendedName>
        <fullName evidence="5">Small subunit processome component 20 homolog</fullName>
    </recommendedName>
</protein>
<dbReference type="SUPFAM" id="SSF48371">
    <property type="entry name" value="ARM repeat"/>
    <property type="match status" value="2"/>
</dbReference>
<dbReference type="Pfam" id="PF20416">
    <property type="entry name" value="UTP20"/>
    <property type="match status" value="1"/>
</dbReference>
<dbReference type="InterPro" id="IPR011430">
    <property type="entry name" value="UTP20_N"/>
</dbReference>
<dbReference type="Proteomes" id="UP000824469">
    <property type="component" value="Unassembled WGS sequence"/>
</dbReference>
<dbReference type="InterPro" id="IPR046523">
    <property type="entry name" value="UTP20_dom"/>
</dbReference>
<evidence type="ECO:0000259" key="2">
    <source>
        <dbReference type="Pfam" id="PF20416"/>
    </source>
</evidence>
<dbReference type="PANTHER" id="PTHR17695:SF11">
    <property type="entry name" value="SMALL SUBUNIT PROCESSOME COMPONENT 20 HOMOLOG"/>
    <property type="match status" value="1"/>
</dbReference>
<dbReference type="Pfam" id="PF07539">
    <property type="entry name" value="UTP20_N"/>
    <property type="match status" value="1"/>
</dbReference>
<feature type="domain" description="U3 small nucleolar RNA-associated protein 20" evidence="2">
    <location>
        <begin position="1884"/>
        <end position="1935"/>
    </location>
</feature>
<gene>
    <name evidence="3" type="ORF">KI387_027492</name>
</gene>
<dbReference type="PANTHER" id="PTHR17695">
    <property type="entry name" value="SMALL SUBUNIT PROCESSOME COMPONENT 20 HOMOLOG"/>
    <property type="match status" value="1"/>
</dbReference>
<keyword evidence="4" id="KW-1185">Reference proteome</keyword>
<evidence type="ECO:0000259" key="1">
    <source>
        <dbReference type="Pfam" id="PF07539"/>
    </source>
</evidence>
<sequence>FKSFAQRLEEVDVDVFRSLEPVKFEPTQGSSFFHENLVRWRELNSAADFISLYEELMPVVQTLPQLLLHKEMIVAKLLSRVHMQARLSLEPILSLIAILSRDLREDFMPFLCQIIETSLNLLKSGGDRDPEIIEQVFTAISYVMKYMQKVLVKDISYVMNITKQLRYYDREYVQEFASEAVSFLLRNSSAKQLIKGIQKVIGEVVVKPSKKKTTGCSALLWHILKGSASRFHSRAEQVLRIVLDKFTYSTTTKKSHGFNWIVVVVKGTFQRLCGELKREELSLLWDCLLEEISCLLPDFCVAGLNEEIPKSEHHFMTKETQLDTLTEERDNVSSRHVIIDIGDNKKREDIIHLSRLLTLLNAILEFQNGSKVNDYKKLFLLADQLIKLLRSPLWTSISREDSMQSVVSEMYKFLLCLVHNHAHVGGASVGPMAISNVSAQWALVFQEKYDCLLPFIRGLLDEDVCVMYPFSPYIMSALDNLIEASPTDVLSLLVKYVEKIQTNPQYLSTLGGKDGRITTNVCSYLLQVIKTAIAKMKAENNDKENLNLHTSSPELPIVWGALKCYPYFFSSEYDSSLLWEYALAIDEFLIAEAVNLKDHLRKTWECMIGSALRSHLKLLRAYPTMLSKHVCDYINFARHCKLSPHVLSVVADFLDAVLGSAECANHKDKDYHPELKIDKAPNALNLFADNLGMQDKNIRVSTLRLLSHYEPFRIPVADSKERPDKRRKIEGGKPCDEISHSYSKVIEQLLFIETTPVSLVTSRQATVLISKIQMDLCAGRIPDLYTNLLLHGLIGVLHNPFGLLWDSVVECIVALLERHEKLVWDAFMHYLERIQSSFLALPECELKDKSNCFGASKDLDDQFKNFLHHSSECTTVNMVVSLLIRTAQKVPKLAEARSRQIIPLFLSFLGYSDQDIASVKDYDEKKCKGKDWKNILKEWLMLIGNMRNPRSFFKCHFLKEILTNRFLEQNDPDVQLKVFQCLLNWKDGFLLPYEEHLKNLISLKEAREEVTTWSLSKERQQIQDCHREDLIPIVIRLLISKVKKIKAKSSKKSAGAIQRKAVLCFLAHLEVNELALFFTLLLKSFQSAFIEEHSSICGSKYSWENAIGQGATWDFVQWISTERVAAVPYKNKSGFLHVVKDVLETFSEEQVIPYLIPLLAFILRILESCAQNLEHQKENVFSCNNEQGTQALTGSEMIDGKMLENTSDIDVAAEDKQPIVAVSDDTLGKLDATSVSSNLVSIAAKTTSAPMNSEGKVKNSSVIGELKDLRSLCLKVIAIMLNKYDSFHFGSVFWDIFFTAIKPLVDKFRQESSSSDTPSSLFTCFLAMSESSKLASFLQTEKSLVPSILSILSVKGVSDAMISAVLTFVENILNLDDGNNEDQDNVLLQEILLPHLDILFQSMQNLVQLRHENRRKNATGPGKQELRIFQLLGKYMTHSEAVNQFIDGLLLFLGVKKHKKNDHCIEILSIVQEVLPALGDGVSVKMLNTFSSLLTCATLDIRLAICDILRRLAGNDPPMAWAEKLIGELNAISLTSIGEYDYDKMLSAYEEISRTHEFFSNIGEPCALLILSHCVYDMSSDYLPLRHSASKCLHNFVDFSASVLGSKEDMQQDENLDGLSECKNNHGKIEAGTIGPCIKEHKSNWSKVSVKRVIYRFFLLHIRNAMTTSEASIQREWMALLGAMVIKLPDITNLNEFKLLCSKDVEVDFFNNILHIQKHRRAKAMARFRNVVDAGNLSEETLMQIFVPLFFSLLFEARSDKEGHVISSCIETLASISGRIRWESYFSLLMRCFRLMTSKHDTNKILVRLICALLDKFCFVDKKSSFKESEEHDCQTEQEEVVRDGGDMDLSKSCDDNVVISLEIQGLLQKRVLPEMNKIMISNSDAVNVSVSLAAVKLLKLLPKDRMESELPRIIQQLANLLKNRADSVRDEARTP</sequence>
<name>A0AA38L9K8_TAXCH</name>
<evidence type="ECO:0000313" key="3">
    <source>
        <dbReference type="EMBL" id="KAH9312457.1"/>
    </source>
</evidence>
<comment type="caution">
    <text evidence="3">The sequence shown here is derived from an EMBL/GenBank/DDBJ whole genome shotgun (WGS) entry which is preliminary data.</text>
</comment>
<organism evidence="3 4">
    <name type="scientific">Taxus chinensis</name>
    <name type="common">Chinese yew</name>
    <name type="synonym">Taxus wallichiana var. chinensis</name>
    <dbReference type="NCBI Taxonomy" id="29808"/>
    <lineage>
        <taxon>Eukaryota</taxon>
        <taxon>Viridiplantae</taxon>
        <taxon>Streptophyta</taxon>
        <taxon>Embryophyta</taxon>
        <taxon>Tracheophyta</taxon>
        <taxon>Spermatophyta</taxon>
        <taxon>Pinopsida</taxon>
        <taxon>Pinidae</taxon>
        <taxon>Conifers II</taxon>
        <taxon>Cupressales</taxon>
        <taxon>Taxaceae</taxon>
        <taxon>Taxus</taxon>
    </lineage>
</organism>
<dbReference type="GO" id="GO:0032040">
    <property type="term" value="C:small-subunit processome"/>
    <property type="evidence" value="ECO:0007669"/>
    <property type="project" value="TreeGrafter"/>
</dbReference>
<reference evidence="3 4" key="1">
    <citation type="journal article" date="2021" name="Nat. Plants">
        <title>The Taxus genome provides insights into paclitaxel biosynthesis.</title>
        <authorList>
            <person name="Xiong X."/>
            <person name="Gou J."/>
            <person name="Liao Q."/>
            <person name="Li Y."/>
            <person name="Zhou Q."/>
            <person name="Bi G."/>
            <person name="Li C."/>
            <person name="Du R."/>
            <person name="Wang X."/>
            <person name="Sun T."/>
            <person name="Guo L."/>
            <person name="Liang H."/>
            <person name="Lu P."/>
            <person name="Wu Y."/>
            <person name="Zhang Z."/>
            <person name="Ro D.K."/>
            <person name="Shang Y."/>
            <person name="Huang S."/>
            <person name="Yan J."/>
        </authorList>
    </citation>
    <scope>NUCLEOTIDE SEQUENCE [LARGE SCALE GENOMIC DNA]</scope>
    <source>
        <strain evidence="3">Ta-2019</strain>
    </source>
</reference>
<proteinExistence type="predicted"/>
<accession>A0AA38L9K8</accession>
<feature type="non-terminal residue" evidence="3">
    <location>
        <position position="1936"/>
    </location>
</feature>
<dbReference type="EMBL" id="JAHRHJ020000006">
    <property type="protein sequence ID" value="KAH9312457.1"/>
    <property type="molecule type" value="Genomic_DNA"/>
</dbReference>
<dbReference type="InterPro" id="IPR016024">
    <property type="entry name" value="ARM-type_fold"/>
</dbReference>
<evidence type="ECO:0000313" key="4">
    <source>
        <dbReference type="Proteomes" id="UP000824469"/>
    </source>
</evidence>
<dbReference type="OMA" id="NYEERNI"/>